<keyword evidence="4" id="KW-1185">Reference proteome</keyword>
<sequence>MRFSALRLLIAVLASAVVGSGVASCAGAATGGARPLVVRQDQRVLGRFTLPQLRNLPQVQIATPQSRGAQVQQGPTVRSVLRAANAAGVDRVRVEGRDPAQTLTDAELTEQVILNVTKRNTLKLTGTQLGRDRWVRDVTALVVNP</sequence>
<proteinExistence type="predicted"/>
<dbReference type="Proteomes" id="UP001141650">
    <property type="component" value="Unassembled WGS sequence"/>
</dbReference>
<dbReference type="PROSITE" id="PS51257">
    <property type="entry name" value="PROKAR_LIPOPROTEIN"/>
    <property type="match status" value="1"/>
</dbReference>
<dbReference type="EMBL" id="JACKVH010000012">
    <property type="protein sequence ID" value="MCV7378306.1"/>
    <property type="molecule type" value="Genomic_DNA"/>
</dbReference>
<dbReference type="Proteomes" id="UP000192319">
    <property type="component" value="Unassembled WGS sequence"/>
</dbReference>
<evidence type="ECO:0000313" key="3">
    <source>
        <dbReference type="EMBL" id="OQZ89273.1"/>
    </source>
</evidence>
<organism evidence="2 5">
    <name type="scientific">Mycobacterium alsense</name>
    <dbReference type="NCBI Taxonomy" id="324058"/>
    <lineage>
        <taxon>Bacteria</taxon>
        <taxon>Bacillati</taxon>
        <taxon>Actinomycetota</taxon>
        <taxon>Actinomycetes</taxon>
        <taxon>Mycobacteriales</taxon>
        <taxon>Mycobacteriaceae</taxon>
        <taxon>Mycobacterium</taxon>
    </lineage>
</organism>
<gene>
    <name evidence="3" type="ORF">BST11_18470</name>
    <name evidence="2" type="ORF">H7K38_06525</name>
</gene>
<evidence type="ECO:0000313" key="4">
    <source>
        <dbReference type="Proteomes" id="UP000192319"/>
    </source>
</evidence>
<reference evidence="3 4" key="1">
    <citation type="submission" date="2017-02" db="EMBL/GenBank/DDBJ databases">
        <title>The new phylogeny of genus Mycobacterium.</title>
        <authorList>
            <person name="Tortoli E."/>
            <person name="Trovato A."/>
            <person name="Cirillo D.M."/>
        </authorList>
    </citation>
    <scope>NUCLEOTIDE SEQUENCE [LARGE SCALE GENOMIC DNA]</scope>
    <source>
        <strain evidence="3 4">DSM 45230</strain>
    </source>
</reference>
<evidence type="ECO:0000313" key="5">
    <source>
        <dbReference type="Proteomes" id="UP001141650"/>
    </source>
</evidence>
<accession>A0AA41XLC2</accession>
<reference evidence="2" key="3">
    <citation type="journal article" date="2022" name="BMC Genomics">
        <title>Comparative genome analysis of mycobacteria focusing on tRNA and non-coding RNA.</title>
        <authorList>
            <person name="Behra P.R.K."/>
            <person name="Pettersson B.M.F."/>
            <person name="Ramesh M."/>
            <person name="Das S."/>
            <person name="Dasgupta S."/>
            <person name="Kirsebom L.A."/>
        </authorList>
    </citation>
    <scope>NUCLEOTIDE SEQUENCE</scope>
    <source>
        <strain evidence="2">CCUG 55640</strain>
    </source>
</reference>
<protein>
    <submittedName>
        <fullName evidence="2">Uncharacterized protein</fullName>
    </submittedName>
</protein>
<dbReference type="EMBL" id="MVHD01000036">
    <property type="protein sequence ID" value="OQZ89273.1"/>
    <property type="molecule type" value="Genomic_DNA"/>
</dbReference>
<dbReference type="AlphaFoldDB" id="A0AA41XLC2"/>
<name>A0AA41XLC2_9MYCO</name>
<keyword evidence="1" id="KW-0732">Signal</keyword>
<comment type="caution">
    <text evidence="2">The sequence shown here is derived from an EMBL/GenBank/DDBJ whole genome shotgun (WGS) entry which is preliminary data.</text>
</comment>
<dbReference type="RefSeq" id="WP_083139369.1">
    <property type="nucleotide sequence ID" value="NZ_JACKVH010000012.1"/>
</dbReference>
<feature type="chain" id="PRO_5041265932" evidence="1">
    <location>
        <begin position="29"/>
        <end position="145"/>
    </location>
</feature>
<feature type="signal peptide" evidence="1">
    <location>
        <begin position="1"/>
        <end position="28"/>
    </location>
</feature>
<reference evidence="2" key="2">
    <citation type="submission" date="2020-07" db="EMBL/GenBank/DDBJ databases">
        <authorList>
            <person name="Pettersson B.M.F."/>
            <person name="Behra P.R.K."/>
            <person name="Ramesh M."/>
            <person name="Das S."/>
            <person name="Dasgupta S."/>
            <person name="Kirsebom L.A."/>
        </authorList>
    </citation>
    <scope>NUCLEOTIDE SEQUENCE</scope>
    <source>
        <strain evidence="2">CCUG 55640</strain>
    </source>
</reference>
<evidence type="ECO:0000256" key="1">
    <source>
        <dbReference type="SAM" id="SignalP"/>
    </source>
</evidence>
<evidence type="ECO:0000313" key="2">
    <source>
        <dbReference type="EMBL" id="MCV7378306.1"/>
    </source>
</evidence>